<name>A0A9D4G2I2_DREPO</name>
<evidence type="ECO:0000313" key="1">
    <source>
        <dbReference type="EMBL" id="KAH3809041.1"/>
    </source>
</evidence>
<dbReference type="AlphaFoldDB" id="A0A9D4G2I2"/>
<accession>A0A9D4G2I2</accession>
<gene>
    <name evidence="1" type="ORF">DPMN_137404</name>
</gene>
<proteinExistence type="predicted"/>
<sequence>MDSLSRKINVMEAELSYKCHADCHAENYTKNNDVSMNTACGYPSKKLTRNDIEFSR</sequence>
<comment type="caution">
    <text evidence="1">The sequence shown here is derived from an EMBL/GenBank/DDBJ whole genome shotgun (WGS) entry which is preliminary data.</text>
</comment>
<evidence type="ECO:0000313" key="2">
    <source>
        <dbReference type="Proteomes" id="UP000828390"/>
    </source>
</evidence>
<reference evidence="1" key="2">
    <citation type="submission" date="2020-11" db="EMBL/GenBank/DDBJ databases">
        <authorList>
            <person name="McCartney M.A."/>
            <person name="Auch B."/>
            <person name="Kono T."/>
            <person name="Mallez S."/>
            <person name="Becker A."/>
            <person name="Gohl D.M."/>
            <person name="Silverstein K.A.T."/>
            <person name="Koren S."/>
            <person name="Bechman K.B."/>
            <person name="Herman A."/>
            <person name="Abrahante J.E."/>
            <person name="Garbe J."/>
        </authorList>
    </citation>
    <scope>NUCLEOTIDE SEQUENCE</scope>
    <source>
        <strain evidence="1">Duluth1</strain>
        <tissue evidence="1">Whole animal</tissue>
    </source>
</reference>
<protein>
    <submittedName>
        <fullName evidence="1">Uncharacterized protein</fullName>
    </submittedName>
</protein>
<dbReference type="EMBL" id="JAIWYP010000006">
    <property type="protein sequence ID" value="KAH3809041.1"/>
    <property type="molecule type" value="Genomic_DNA"/>
</dbReference>
<dbReference type="Proteomes" id="UP000828390">
    <property type="component" value="Unassembled WGS sequence"/>
</dbReference>
<organism evidence="1 2">
    <name type="scientific">Dreissena polymorpha</name>
    <name type="common">Zebra mussel</name>
    <name type="synonym">Mytilus polymorpha</name>
    <dbReference type="NCBI Taxonomy" id="45954"/>
    <lineage>
        <taxon>Eukaryota</taxon>
        <taxon>Metazoa</taxon>
        <taxon>Spiralia</taxon>
        <taxon>Lophotrochozoa</taxon>
        <taxon>Mollusca</taxon>
        <taxon>Bivalvia</taxon>
        <taxon>Autobranchia</taxon>
        <taxon>Heteroconchia</taxon>
        <taxon>Euheterodonta</taxon>
        <taxon>Imparidentia</taxon>
        <taxon>Neoheterodontei</taxon>
        <taxon>Myida</taxon>
        <taxon>Dreissenoidea</taxon>
        <taxon>Dreissenidae</taxon>
        <taxon>Dreissena</taxon>
    </lineage>
</organism>
<reference evidence="1" key="1">
    <citation type="journal article" date="2019" name="bioRxiv">
        <title>The Genome of the Zebra Mussel, Dreissena polymorpha: A Resource for Invasive Species Research.</title>
        <authorList>
            <person name="McCartney M.A."/>
            <person name="Auch B."/>
            <person name="Kono T."/>
            <person name="Mallez S."/>
            <person name="Zhang Y."/>
            <person name="Obille A."/>
            <person name="Becker A."/>
            <person name="Abrahante J.E."/>
            <person name="Garbe J."/>
            <person name="Badalamenti J.P."/>
            <person name="Herman A."/>
            <person name="Mangelson H."/>
            <person name="Liachko I."/>
            <person name="Sullivan S."/>
            <person name="Sone E.D."/>
            <person name="Koren S."/>
            <person name="Silverstein K.A.T."/>
            <person name="Beckman K.B."/>
            <person name="Gohl D.M."/>
        </authorList>
    </citation>
    <scope>NUCLEOTIDE SEQUENCE</scope>
    <source>
        <strain evidence="1">Duluth1</strain>
        <tissue evidence="1">Whole animal</tissue>
    </source>
</reference>
<keyword evidence="2" id="KW-1185">Reference proteome</keyword>